<organism evidence="8 9">
    <name type="scientific">Paraphaeosphaeria minitans</name>
    <dbReference type="NCBI Taxonomy" id="565426"/>
    <lineage>
        <taxon>Eukaryota</taxon>
        <taxon>Fungi</taxon>
        <taxon>Dikarya</taxon>
        <taxon>Ascomycota</taxon>
        <taxon>Pezizomycotina</taxon>
        <taxon>Dothideomycetes</taxon>
        <taxon>Pleosporomycetidae</taxon>
        <taxon>Pleosporales</taxon>
        <taxon>Massarineae</taxon>
        <taxon>Didymosphaeriaceae</taxon>
        <taxon>Paraphaeosphaeria</taxon>
    </lineage>
</organism>
<dbReference type="GO" id="GO:0005634">
    <property type="term" value="C:nucleus"/>
    <property type="evidence" value="ECO:0007669"/>
    <property type="project" value="UniProtKB-SubCell"/>
</dbReference>
<dbReference type="OrthoDB" id="295274at2759"/>
<evidence type="ECO:0000256" key="3">
    <source>
        <dbReference type="ARBA" id="ARBA00023163"/>
    </source>
</evidence>
<dbReference type="InterPro" id="IPR051027">
    <property type="entry name" value="bZIP_transcription_factors"/>
</dbReference>
<gene>
    <name evidence="8" type="ORF">PMIN01_12841</name>
</gene>
<dbReference type="SUPFAM" id="SSF57959">
    <property type="entry name" value="Leucine zipper domain"/>
    <property type="match status" value="1"/>
</dbReference>
<dbReference type="Proteomes" id="UP000756921">
    <property type="component" value="Unassembled WGS sequence"/>
</dbReference>
<evidence type="ECO:0000256" key="6">
    <source>
        <dbReference type="SAM" id="MobiDB-lite"/>
    </source>
</evidence>
<evidence type="ECO:0000256" key="4">
    <source>
        <dbReference type="ARBA" id="ARBA00023242"/>
    </source>
</evidence>
<feature type="compositionally biased region" description="Polar residues" evidence="6">
    <location>
        <begin position="1"/>
        <end position="13"/>
    </location>
</feature>
<dbReference type="SMART" id="SM00338">
    <property type="entry name" value="BRLZ"/>
    <property type="match status" value="1"/>
</dbReference>
<keyword evidence="3" id="KW-0804">Transcription</keyword>
<evidence type="ECO:0000256" key="5">
    <source>
        <dbReference type="SAM" id="Coils"/>
    </source>
</evidence>
<comment type="subcellular location">
    <subcellularLocation>
        <location evidence="1">Nucleus</location>
    </subcellularLocation>
</comment>
<reference evidence="8" key="1">
    <citation type="journal article" date="2020" name="Mol. Plant Microbe Interact.">
        <title>Genome Sequence of the Biocontrol Agent Coniothyrium minitans strain Conio (IMI 134523).</title>
        <authorList>
            <person name="Patel D."/>
            <person name="Shittu T.A."/>
            <person name="Baroncelli R."/>
            <person name="Muthumeenakshi S."/>
            <person name="Osborne T.H."/>
            <person name="Janganan T.K."/>
            <person name="Sreenivasaprasad S."/>
        </authorList>
    </citation>
    <scope>NUCLEOTIDE SEQUENCE</scope>
    <source>
        <strain evidence="8">Conio</strain>
    </source>
</reference>
<evidence type="ECO:0000256" key="2">
    <source>
        <dbReference type="ARBA" id="ARBA00023015"/>
    </source>
</evidence>
<evidence type="ECO:0000313" key="9">
    <source>
        <dbReference type="Proteomes" id="UP000756921"/>
    </source>
</evidence>
<feature type="compositionally biased region" description="Basic and acidic residues" evidence="6">
    <location>
        <begin position="156"/>
        <end position="175"/>
    </location>
</feature>
<dbReference type="PROSITE" id="PS50217">
    <property type="entry name" value="BZIP"/>
    <property type="match status" value="1"/>
</dbReference>
<protein>
    <submittedName>
        <fullName evidence="8">BZIP transcription factor</fullName>
    </submittedName>
</protein>
<keyword evidence="5" id="KW-0175">Coiled coil</keyword>
<name>A0A9P6G5T7_9PLEO</name>
<evidence type="ECO:0000256" key="1">
    <source>
        <dbReference type="ARBA" id="ARBA00004123"/>
    </source>
</evidence>
<feature type="region of interest" description="Disordered" evidence="6">
    <location>
        <begin position="1"/>
        <end position="78"/>
    </location>
</feature>
<evidence type="ECO:0000259" key="7">
    <source>
        <dbReference type="PROSITE" id="PS50217"/>
    </source>
</evidence>
<proteinExistence type="predicted"/>
<dbReference type="Gene3D" id="1.20.5.170">
    <property type="match status" value="1"/>
</dbReference>
<dbReference type="AlphaFoldDB" id="A0A9P6G5T7"/>
<feature type="compositionally biased region" description="Low complexity" evidence="6">
    <location>
        <begin position="65"/>
        <end position="78"/>
    </location>
</feature>
<dbReference type="InterPro" id="IPR046347">
    <property type="entry name" value="bZIP_sf"/>
</dbReference>
<keyword evidence="4" id="KW-0539">Nucleus</keyword>
<dbReference type="CDD" id="cd14687">
    <property type="entry name" value="bZIP_ATF2"/>
    <property type="match status" value="1"/>
</dbReference>
<sequence length="305" mass="33735">MISMCSGSNTWSQPPLKMKLARTPDDDGLSFSDFEPPPDQFLFVSDLGQRDETPAVPSAESSTLSGQSQQQDFSSAASVASFAGGPLYPPQPSFTATNIDDMHTHDALDGSWMLPLQTRFDADAGTFESHDSSPSISTDESRHSATSTATTQWSYRLDREAPSPTRRRESIHSPKDSVPCPTGRRRTSERAEPGSARAVYLEKNRNAASKCRTKQKRQQKDLVETARVEERKNKVLKSEVEFLKSDLRDLMELVGKHNECPDGRLRRYIQLEADRLSKRGNRNTVAEFLSLKAGPGGDKSSPAIT</sequence>
<feature type="domain" description="BZIP" evidence="7">
    <location>
        <begin position="202"/>
        <end position="257"/>
    </location>
</feature>
<keyword evidence="2" id="KW-0805">Transcription regulation</keyword>
<feature type="coiled-coil region" evidence="5">
    <location>
        <begin position="226"/>
        <end position="253"/>
    </location>
</feature>
<feature type="region of interest" description="Disordered" evidence="6">
    <location>
        <begin position="124"/>
        <end position="195"/>
    </location>
</feature>
<dbReference type="PANTHER" id="PTHR19304">
    <property type="entry name" value="CYCLIC-AMP RESPONSE ELEMENT BINDING PROTEIN"/>
    <property type="match status" value="1"/>
</dbReference>
<dbReference type="GO" id="GO:0003700">
    <property type="term" value="F:DNA-binding transcription factor activity"/>
    <property type="evidence" value="ECO:0007669"/>
    <property type="project" value="InterPro"/>
</dbReference>
<dbReference type="EMBL" id="WJXW01000017">
    <property type="protein sequence ID" value="KAF9729151.1"/>
    <property type="molecule type" value="Genomic_DNA"/>
</dbReference>
<feature type="compositionally biased region" description="Polar residues" evidence="6">
    <location>
        <begin position="132"/>
        <end position="154"/>
    </location>
</feature>
<dbReference type="InterPro" id="IPR004827">
    <property type="entry name" value="bZIP"/>
</dbReference>
<accession>A0A9P6G5T7</accession>
<keyword evidence="9" id="KW-1185">Reference proteome</keyword>
<comment type="caution">
    <text evidence="8">The sequence shown here is derived from an EMBL/GenBank/DDBJ whole genome shotgun (WGS) entry which is preliminary data.</text>
</comment>
<evidence type="ECO:0000313" key="8">
    <source>
        <dbReference type="EMBL" id="KAF9729151.1"/>
    </source>
</evidence>